<dbReference type="Pfam" id="PF00501">
    <property type="entry name" value="AMP-binding"/>
    <property type="match status" value="2"/>
</dbReference>
<dbReference type="Proteomes" id="UP000285301">
    <property type="component" value="Unassembled WGS sequence"/>
</dbReference>
<dbReference type="Gene3D" id="3.30.300.30">
    <property type="match status" value="1"/>
</dbReference>
<evidence type="ECO:0000259" key="5">
    <source>
        <dbReference type="Pfam" id="PF00501"/>
    </source>
</evidence>
<sequence length="367" mass="40393">MSSCPRIIESKFKTEDFNVPLMSFSQFIIEKLESHGNKTYLIESETGREFSFEQLKSDSLKLSHFLHELGVMPGDVVLVVGFNRYQLLVSLLGVIFAGGTVVPLRGEDTSLILFGDDIDKEFINVTSILKEVNTTKGYIHHHEDVTKAILVIMESSGTTGPSKGAMFSHFKFVKIFLRRVFKVDYNYKLLGQSPIAHASGLATFIQPIIYGDTVVAVKNANIDSMVYAIEKYKPTILGFSPYYLSCLTKLNPMPDLSSPYMKIKIIDPDTGELLGTNQKGEIVATGPSIFDGYHDQPELTAAADVIKQNSFGFSPSDIEDVLIQHDAIAEVAVVGIPDQAAGELAHAFIVLKPEASITSDEINNFAN</sequence>
<dbReference type="InterPro" id="IPR000873">
    <property type="entry name" value="AMP-dep_synth/lig_dom"/>
</dbReference>
<comment type="similarity">
    <text evidence="2">Belongs to the ATP-dependent AMP-binding enzyme family.</text>
</comment>
<evidence type="ECO:0000256" key="2">
    <source>
        <dbReference type="ARBA" id="ARBA00006432"/>
    </source>
</evidence>
<dbReference type="STRING" id="1965070.A0A443QC31"/>
<dbReference type="InterPro" id="IPR025110">
    <property type="entry name" value="AMP-bd_C"/>
</dbReference>
<dbReference type="EMBL" id="NCKU01011063">
    <property type="protein sequence ID" value="RWS00570.1"/>
    <property type="molecule type" value="Genomic_DNA"/>
</dbReference>
<dbReference type="PANTHER" id="PTHR24096">
    <property type="entry name" value="LONG-CHAIN-FATTY-ACID--COA LIGASE"/>
    <property type="match status" value="1"/>
</dbReference>
<dbReference type="InterPro" id="IPR042099">
    <property type="entry name" value="ANL_N_sf"/>
</dbReference>
<comment type="caution">
    <text evidence="7">The sequence shown here is derived from an EMBL/GenBank/DDBJ whole genome shotgun (WGS) entry which is preliminary data.</text>
</comment>
<gene>
    <name evidence="7" type="ORF">B4U79_09524</name>
</gene>
<evidence type="ECO:0000256" key="3">
    <source>
        <dbReference type="ARBA" id="ARBA00022598"/>
    </source>
</evidence>
<evidence type="ECO:0000259" key="6">
    <source>
        <dbReference type="Pfam" id="PF13193"/>
    </source>
</evidence>
<reference evidence="7 8" key="1">
    <citation type="journal article" date="2018" name="Gigascience">
        <title>Genomes of trombidid mites reveal novel predicted allergens and laterally-transferred genes associated with secondary metabolism.</title>
        <authorList>
            <person name="Dong X."/>
            <person name="Chaisiri K."/>
            <person name="Xia D."/>
            <person name="Armstrong S.D."/>
            <person name="Fang Y."/>
            <person name="Donnelly M.J."/>
            <person name="Kadowaki T."/>
            <person name="McGarry J.W."/>
            <person name="Darby A.C."/>
            <person name="Makepeace B.L."/>
        </authorList>
    </citation>
    <scope>NUCLEOTIDE SEQUENCE [LARGE SCALE GENOMIC DNA]</scope>
    <source>
        <strain evidence="7">UoL-WK</strain>
    </source>
</reference>
<dbReference type="Gene3D" id="3.40.50.12780">
    <property type="entry name" value="N-terminal domain of ligase-like"/>
    <property type="match status" value="1"/>
</dbReference>
<keyword evidence="8" id="KW-1185">Reference proteome</keyword>
<organism evidence="7 8">
    <name type="scientific">Dinothrombium tinctorium</name>
    <dbReference type="NCBI Taxonomy" id="1965070"/>
    <lineage>
        <taxon>Eukaryota</taxon>
        <taxon>Metazoa</taxon>
        <taxon>Ecdysozoa</taxon>
        <taxon>Arthropoda</taxon>
        <taxon>Chelicerata</taxon>
        <taxon>Arachnida</taxon>
        <taxon>Acari</taxon>
        <taxon>Acariformes</taxon>
        <taxon>Trombidiformes</taxon>
        <taxon>Prostigmata</taxon>
        <taxon>Anystina</taxon>
        <taxon>Parasitengona</taxon>
        <taxon>Trombidioidea</taxon>
        <taxon>Trombidiidae</taxon>
        <taxon>Dinothrombium</taxon>
    </lineage>
</organism>
<evidence type="ECO:0000256" key="4">
    <source>
        <dbReference type="ARBA" id="ARBA00023140"/>
    </source>
</evidence>
<evidence type="ECO:0000313" key="7">
    <source>
        <dbReference type="EMBL" id="RWS00570.1"/>
    </source>
</evidence>
<feature type="domain" description="AMP-binding enzyme C-terminal" evidence="6">
    <location>
        <begin position="318"/>
        <end position="365"/>
    </location>
</feature>
<dbReference type="Gene3D" id="2.30.38.10">
    <property type="entry name" value="Luciferase, Domain 3"/>
    <property type="match status" value="1"/>
</dbReference>
<evidence type="ECO:0000313" key="8">
    <source>
        <dbReference type="Proteomes" id="UP000285301"/>
    </source>
</evidence>
<accession>A0A443QC31</accession>
<evidence type="ECO:0008006" key="9">
    <source>
        <dbReference type="Google" id="ProtNLM"/>
    </source>
</evidence>
<dbReference type="Pfam" id="PF13193">
    <property type="entry name" value="AMP-binding_C"/>
    <property type="match status" value="1"/>
</dbReference>
<feature type="non-terminal residue" evidence="7">
    <location>
        <position position="367"/>
    </location>
</feature>
<comment type="subcellular location">
    <subcellularLocation>
        <location evidence="1">Peroxisome</location>
    </subcellularLocation>
</comment>
<dbReference type="SUPFAM" id="SSF56801">
    <property type="entry name" value="Acetyl-CoA synthetase-like"/>
    <property type="match status" value="1"/>
</dbReference>
<name>A0A443QC31_9ACAR</name>
<feature type="domain" description="AMP-dependent synthetase/ligase" evidence="5">
    <location>
        <begin position="32"/>
        <end position="105"/>
    </location>
</feature>
<proteinExistence type="inferred from homology"/>
<feature type="domain" description="AMP-dependent synthetase/ligase" evidence="5">
    <location>
        <begin position="145"/>
        <end position="254"/>
    </location>
</feature>
<dbReference type="InterPro" id="IPR045851">
    <property type="entry name" value="AMP-bd_C_sf"/>
</dbReference>
<keyword evidence="3" id="KW-0436">Ligase</keyword>
<keyword evidence="4" id="KW-0576">Peroxisome</keyword>
<dbReference type="AlphaFoldDB" id="A0A443QC31"/>
<dbReference type="GO" id="GO:0005777">
    <property type="term" value="C:peroxisome"/>
    <property type="evidence" value="ECO:0007669"/>
    <property type="project" value="UniProtKB-SubCell"/>
</dbReference>
<evidence type="ECO:0000256" key="1">
    <source>
        <dbReference type="ARBA" id="ARBA00004275"/>
    </source>
</evidence>
<protein>
    <recommendedName>
        <fullName evidence="9">AMP-dependent synthetase/ligase domain-containing protein</fullName>
    </recommendedName>
</protein>
<dbReference type="OrthoDB" id="6614653at2759"/>
<dbReference type="GO" id="GO:0016405">
    <property type="term" value="F:CoA-ligase activity"/>
    <property type="evidence" value="ECO:0007669"/>
    <property type="project" value="TreeGrafter"/>
</dbReference>
<dbReference type="PANTHER" id="PTHR24096:SF149">
    <property type="entry name" value="AMP-BINDING DOMAIN-CONTAINING PROTEIN-RELATED"/>
    <property type="match status" value="1"/>
</dbReference>